<evidence type="ECO:0000313" key="3">
    <source>
        <dbReference type="Proteomes" id="UP000887013"/>
    </source>
</evidence>
<dbReference type="Proteomes" id="UP000887013">
    <property type="component" value="Unassembled WGS sequence"/>
</dbReference>
<evidence type="ECO:0000313" key="2">
    <source>
        <dbReference type="EMBL" id="GFT65611.1"/>
    </source>
</evidence>
<gene>
    <name evidence="2" type="ORF">NPIL_83131</name>
</gene>
<sequence>MTPSYSDDTYWQNCPGSLEPPRRKSVTAKDKNYERTLQPFVCTSLYQSH</sequence>
<accession>A0A8X6U0G6</accession>
<comment type="caution">
    <text evidence="2">The sequence shown here is derived from an EMBL/GenBank/DDBJ whole genome shotgun (WGS) entry which is preliminary data.</text>
</comment>
<reference evidence="2" key="1">
    <citation type="submission" date="2020-08" db="EMBL/GenBank/DDBJ databases">
        <title>Multicomponent nature underlies the extraordinary mechanical properties of spider dragline silk.</title>
        <authorList>
            <person name="Kono N."/>
            <person name="Nakamura H."/>
            <person name="Mori M."/>
            <person name="Yoshida Y."/>
            <person name="Ohtoshi R."/>
            <person name="Malay A.D."/>
            <person name="Moran D.A.P."/>
            <person name="Tomita M."/>
            <person name="Numata K."/>
            <person name="Arakawa K."/>
        </authorList>
    </citation>
    <scope>NUCLEOTIDE SEQUENCE</scope>
</reference>
<protein>
    <submittedName>
        <fullName evidence="2">Uncharacterized protein</fullName>
    </submittedName>
</protein>
<evidence type="ECO:0000256" key="1">
    <source>
        <dbReference type="SAM" id="MobiDB-lite"/>
    </source>
</evidence>
<keyword evidence="3" id="KW-1185">Reference proteome</keyword>
<dbReference type="AlphaFoldDB" id="A0A8X6U0G6"/>
<feature type="compositionally biased region" description="Polar residues" evidence="1">
    <location>
        <begin position="1"/>
        <end position="15"/>
    </location>
</feature>
<feature type="non-terminal residue" evidence="2">
    <location>
        <position position="49"/>
    </location>
</feature>
<organism evidence="2 3">
    <name type="scientific">Nephila pilipes</name>
    <name type="common">Giant wood spider</name>
    <name type="synonym">Nephila maculata</name>
    <dbReference type="NCBI Taxonomy" id="299642"/>
    <lineage>
        <taxon>Eukaryota</taxon>
        <taxon>Metazoa</taxon>
        <taxon>Ecdysozoa</taxon>
        <taxon>Arthropoda</taxon>
        <taxon>Chelicerata</taxon>
        <taxon>Arachnida</taxon>
        <taxon>Araneae</taxon>
        <taxon>Araneomorphae</taxon>
        <taxon>Entelegynae</taxon>
        <taxon>Araneoidea</taxon>
        <taxon>Nephilidae</taxon>
        <taxon>Nephila</taxon>
    </lineage>
</organism>
<feature type="region of interest" description="Disordered" evidence="1">
    <location>
        <begin position="1"/>
        <end position="30"/>
    </location>
</feature>
<name>A0A8X6U0G6_NEPPI</name>
<dbReference type="EMBL" id="BMAW01068689">
    <property type="protein sequence ID" value="GFT65611.1"/>
    <property type="molecule type" value="Genomic_DNA"/>
</dbReference>
<proteinExistence type="predicted"/>